<comment type="caution">
    <text evidence="2">The sequence shown here is derived from an EMBL/GenBank/DDBJ whole genome shotgun (WGS) entry which is preliminary data.</text>
</comment>
<dbReference type="InterPro" id="IPR019897">
    <property type="entry name" value="RidA_CS"/>
</dbReference>
<dbReference type="Proteomes" id="UP000469559">
    <property type="component" value="Unassembled WGS sequence"/>
</dbReference>
<dbReference type="PANTHER" id="PTHR11803:SF58">
    <property type="entry name" value="PROTEIN HMF1-RELATED"/>
    <property type="match status" value="1"/>
</dbReference>
<dbReference type="GO" id="GO:0019239">
    <property type="term" value="F:deaminase activity"/>
    <property type="evidence" value="ECO:0007669"/>
    <property type="project" value="TreeGrafter"/>
</dbReference>
<organism evidence="2 3">
    <name type="scientific">Lachnellula arida</name>
    <dbReference type="NCBI Taxonomy" id="1316785"/>
    <lineage>
        <taxon>Eukaryota</taxon>
        <taxon>Fungi</taxon>
        <taxon>Dikarya</taxon>
        <taxon>Ascomycota</taxon>
        <taxon>Pezizomycotina</taxon>
        <taxon>Leotiomycetes</taxon>
        <taxon>Helotiales</taxon>
        <taxon>Lachnaceae</taxon>
        <taxon>Lachnellula</taxon>
    </lineage>
</organism>
<dbReference type="SUPFAM" id="SSF55298">
    <property type="entry name" value="YjgF-like"/>
    <property type="match status" value="1"/>
</dbReference>
<reference evidence="2 3" key="1">
    <citation type="submission" date="2018-05" db="EMBL/GenBank/DDBJ databases">
        <title>Whole genome sequencing for identification of molecular markers to develop diagnostic detection tools for the regulated plant pathogen Lachnellula willkommii.</title>
        <authorList>
            <person name="Giroux E."/>
            <person name="Bilodeau G."/>
        </authorList>
    </citation>
    <scope>NUCLEOTIDE SEQUENCE [LARGE SCALE GENOMIC DNA]</scope>
    <source>
        <strain evidence="2 3">CBS 203.66</strain>
    </source>
</reference>
<dbReference type="InterPro" id="IPR035959">
    <property type="entry name" value="RutC-like_sf"/>
</dbReference>
<comment type="similarity">
    <text evidence="1">Belongs to the RutC family.</text>
</comment>
<feature type="non-terminal residue" evidence="2">
    <location>
        <position position="207"/>
    </location>
</feature>
<dbReference type="PANTHER" id="PTHR11803">
    <property type="entry name" value="2-IMINOBUTANOATE/2-IMINOPROPANOATE DEAMINASE RIDA"/>
    <property type="match status" value="1"/>
</dbReference>
<accession>A0A8T9BN85</accession>
<dbReference type="GO" id="GO:0005739">
    <property type="term" value="C:mitochondrion"/>
    <property type="evidence" value="ECO:0007669"/>
    <property type="project" value="UniProtKB-ARBA"/>
</dbReference>
<proteinExistence type="inferred from homology"/>
<dbReference type="Gene3D" id="3.30.1330.40">
    <property type="entry name" value="RutC-like"/>
    <property type="match status" value="1"/>
</dbReference>
<dbReference type="GO" id="GO:0005829">
    <property type="term" value="C:cytosol"/>
    <property type="evidence" value="ECO:0007669"/>
    <property type="project" value="TreeGrafter"/>
</dbReference>
<evidence type="ECO:0000313" key="3">
    <source>
        <dbReference type="Proteomes" id="UP000469559"/>
    </source>
</evidence>
<evidence type="ECO:0000256" key="1">
    <source>
        <dbReference type="ARBA" id="ARBA00010552"/>
    </source>
</evidence>
<sequence>TTLFQGQGRTWLFITLGFKTKHINTVTVKRFFFFSSQDVRSLQDRYQQQICKFLEAGDIAHYSVLHSSSTAGFRFLTVKDGLWIEIESDGSNIKQKCHATFSQAIKTPHAIYCSGQLPADAQGKLIEGSMGEKTAACLKALSAVLTEADSSLDKIVKVQIFLTDMKDFGEMNSEYEKWIKHKPARSCVAVRQLPKGVDVEIECIAMA</sequence>
<dbReference type="NCBIfam" id="TIGR00004">
    <property type="entry name" value="Rid family detoxifying hydrolase"/>
    <property type="match status" value="1"/>
</dbReference>
<gene>
    <name evidence="2" type="primary">mmf1_1</name>
    <name evidence="2" type="ORF">LARI1_G003010</name>
</gene>
<dbReference type="InterPro" id="IPR006175">
    <property type="entry name" value="YjgF/YER057c/UK114"/>
</dbReference>
<dbReference type="AlphaFoldDB" id="A0A8T9BN85"/>
<dbReference type="PROSITE" id="PS01094">
    <property type="entry name" value="UPF0076"/>
    <property type="match status" value="1"/>
</dbReference>
<dbReference type="CDD" id="cd00448">
    <property type="entry name" value="YjgF_YER057c_UK114_family"/>
    <property type="match status" value="1"/>
</dbReference>
<dbReference type="OrthoDB" id="309640at2759"/>
<keyword evidence="3" id="KW-1185">Reference proteome</keyword>
<dbReference type="Pfam" id="PF01042">
    <property type="entry name" value="Ribonuc_L-PSP"/>
    <property type="match status" value="1"/>
</dbReference>
<dbReference type="EMBL" id="QGMF01000078">
    <property type="protein sequence ID" value="TVY19943.1"/>
    <property type="molecule type" value="Genomic_DNA"/>
</dbReference>
<dbReference type="FunFam" id="3.30.1330.40:FF:000001">
    <property type="entry name" value="L-PSP family endoribonuclease"/>
    <property type="match status" value="1"/>
</dbReference>
<dbReference type="InterPro" id="IPR006056">
    <property type="entry name" value="RidA"/>
</dbReference>
<evidence type="ECO:0000313" key="2">
    <source>
        <dbReference type="EMBL" id="TVY19943.1"/>
    </source>
</evidence>
<name>A0A8T9BN85_9HELO</name>
<protein>
    <submittedName>
        <fullName evidence="2">Mitochondrial protein mmf1</fullName>
    </submittedName>
</protein>